<dbReference type="GO" id="GO:0004252">
    <property type="term" value="F:serine-type endopeptidase activity"/>
    <property type="evidence" value="ECO:0007669"/>
    <property type="project" value="InterPro"/>
</dbReference>
<dbReference type="SUPFAM" id="SSF51306">
    <property type="entry name" value="LexA/Signal peptidase"/>
    <property type="match status" value="1"/>
</dbReference>
<dbReference type="InterPro" id="IPR036286">
    <property type="entry name" value="LexA/Signal_pep-like_sf"/>
</dbReference>
<dbReference type="GO" id="GO:0006465">
    <property type="term" value="P:signal peptide processing"/>
    <property type="evidence" value="ECO:0007669"/>
    <property type="project" value="InterPro"/>
</dbReference>
<dbReference type="Pfam" id="PF10502">
    <property type="entry name" value="Peptidase_S26"/>
    <property type="match status" value="1"/>
</dbReference>
<comment type="caution">
    <text evidence="8">The sequence shown here is derived from an EMBL/GenBank/DDBJ whole genome shotgun (WGS) entry which is preliminary data.</text>
</comment>
<keyword evidence="3" id="KW-0732">Signal</keyword>
<comment type="similarity">
    <text evidence="2">Belongs to the peptidase S26C family.</text>
</comment>
<dbReference type="Proteomes" id="UP000477951">
    <property type="component" value="Unassembled WGS sequence"/>
</dbReference>
<proteinExistence type="inferred from homology"/>
<feature type="domain" description="Peptidase S26" evidence="7">
    <location>
        <begin position="19"/>
        <end position="174"/>
    </location>
</feature>
<feature type="transmembrane region" description="Helical" evidence="6">
    <location>
        <begin position="12"/>
        <end position="34"/>
    </location>
</feature>
<organism evidence="8 9">
    <name type="scientific">Agrobacterium vitis</name>
    <name type="common">Rhizobium vitis</name>
    <dbReference type="NCBI Taxonomy" id="373"/>
    <lineage>
        <taxon>Bacteria</taxon>
        <taxon>Pseudomonadati</taxon>
        <taxon>Pseudomonadota</taxon>
        <taxon>Alphaproteobacteria</taxon>
        <taxon>Hyphomicrobiales</taxon>
        <taxon>Rhizobiaceae</taxon>
        <taxon>Rhizobium/Agrobacterium group</taxon>
        <taxon>Agrobacterium</taxon>
    </lineage>
</organism>
<comment type="subcellular location">
    <subcellularLocation>
        <location evidence="1">Periplasm</location>
    </subcellularLocation>
</comment>
<evidence type="ECO:0000256" key="1">
    <source>
        <dbReference type="ARBA" id="ARBA00004418"/>
    </source>
</evidence>
<evidence type="ECO:0000256" key="6">
    <source>
        <dbReference type="SAM" id="Phobius"/>
    </source>
</evidence>
<keyword evidence="6" id="KW-0812">Transmembrane</keyword>
<name>A0A6L6VIL6_AGRVI</name>
<evidence type="ECO:0000256" key="5">
    <source>
        <dbReference type="ARBA" id="ARBA00022971"/>
    </source>
</evidence>
<dbReference type="Gene3D" id="2.10.109.10">
    <property type="entry name" value="Umud Fragment, subunit A"/>
    <property type="match status" value="1"/>
</dbReference>
<dbReference type="AlphaFoldDB" id="A0A6L6VIL6"/>
<reference evidence="8 9" key="1">
    <citation type="submission" date="2019-12" db="EMBL/GenBank/DDBJ databases">
        <title>Whole-genome sequencing of Allorhizobium vitis.</title>
        <authorList>
            <person name="Gan H.M."/>
            <person name="Szegedi E."/>
            <person name="Burr T."/>
            <person name="Savka M.A."/>
        </authorList>
    </citation>
    <scope>NUCLEOTIDE SEQUENCE [LARGE SCALE GENOMIC DNA]</scope>
    <source>
        <strain evidence="8 9">CG516</strain>
    </source>
</reference>
<gene>
    <name evidence="8" type="primary">traF</name>
    <name evidence="8" type="ORF">GOZ90_18735</name>
</gene>
<protein>
    <submittedName>
        <fullName evidence="8">Conjugative transfer signal peptidase TraF</fullName>
    </submittedName>
</protein>
<dbReference type="EMBL" id="WPHR01000019">
    <property type="protein sequence ID" value="MUZ74728.1"/>
    <property type="molecule type" value="Genomic_DNA"/>
</dbReference>
<keyword evidence="5" id="KW-0184">Conjugation</keyword>
<dbReference type="InterPro" id="IPR014139">
    <property type="entry name" value="Peptidase_S26C_TraF"/>
</dbReference>
<sequence length="181" mass="19406">MTPRGQTRRRVFTVLAGSVFAVGALSVTAVLGGFRLNLTPSEPLGVWRIEETDRAMTVGDLVFVCPPQTPLFAEARRRLYLARGMCPGGVAPMIKMVAGLTGQRVQIGDSVSIDGTPLPSSTVRRVDGAGRSLEPYTGGTVPPGRLYLHSPYVSSYDSRYFGPIPTSDLLGLARPILTFDP</sequence>
<dbReference type="NCBIfam" id="NF010412">
    <property type="entry name" value="PRK13838.1"/>
    <property type="match status" value="1"/>
</dbReference>
<evidence type="ECO:0000313" key="9">
    <source>
        <dbReference type="Proteomes" id="UP000477951"/>
    </source>
</evidence>
<evidence type="ECO:0000256" key="4">
    <source>
        <dbReference type="ARBA" id="ARBA00022764"/>
    </source>
</evidence>
<evidence type="ECO:0000313" key="8">
    <source>
        <dbReference type="EMBL" id="MUZ74728.1"/>
    </source>
</evidence>
<evidence type="ECO:0000256" key="3">
    <source>
        <dbReference type="ARBA" id="ARBA00022729"/>
    </source>
</evidence>
<dbReference type="InterPro" id="IPR019533">
    <property type="entry name" value="Peptidase_S26"/>
</dbReference>
<keyword evidence="4" id="KW-0574">Periplasm</keyword>
<evidence type="ECO:0000259" key="7">
    <source>
        <dbReference type="Pfam" id="PF10502"/>
    </source>
</evidence>
<evidence type="ECO:0000256" key="2">
    <source>
        <dbReference type="ARBA" id="ARBA00005849"/>
    </source>
</evidence>
<accession>A0A6L6VIL6</accession>
<keyword evidence="6" id="KW-0472">Membrane</keyword>
<dbReference type="GO" id="GO:0042597">
    <property type="term" value="C:periplasmic space"/>
    <property type="evidence" value="ECO:0007669"/>
    <property type="project" value="UniProtKB-SubCell"/>
</dbReference>
<dbReference type="NCBIfam" id="TIGR02771">
    <property type="entry name" value="TraF_Ti"/>
    <property type="match status" value="1"/>
</dbReference>
<keyword evidence="6" id="KW-1133">Transmembrane helix</keyword>